<dbReference type="Gene3D" id="3.30.70.20">
    <property type="match status" value="1"/>
</dbReference>
<keyword evidence="1" id="KW-0813">Transport</keyword>
<dbReference type="GO" id="GO:0051539">
    <property type="term" value="F:4 iron, 4 sulfur cluster binding"/>
    <property type="evidence" value="ECO:0007669"/>
    <property type="project" value="UniProtKB-KW"/>
</dbReference>
<dbReference type="PROSITE" id="PS51379">
    <property type="entry name" value="4FE4S_FER_2"/>
    <property type="match status" value="2"/>
</dbReference>
<dbReference type="EMBL" id="JACXAF010000003">
    <property type="protein sequence ID" value="MBD1388370.1"/>
    <property type="molecule type" value="Genomic_DNA"/>
</dbReference>
<dbReference type="PROSITE" id="PS00198">
    <property type="entry name" value="4FE4S_FER_1"/>
    <property type="match status" value="1"/>
</dbReference>
<gene>
    <name evidence="10" type="primary">napH</name>
    <name evidence="10" type="ORF">IC617_02920</name>
</gene>
<feature type="domain" description="4Fe-4S ferredoxin-type" evidence="9">
    <location>
        <begin position="214"/>
        <end position="243"/>
    </location>
</feature>
<evidence type="ECO:0000256" key="2">
    <source>
        <dbReference type="ARBA" id="ARBA00022485"/>
    </source>
</evidence>
<evidence type="ECO:0000256" key="6">
    <source>
        <dbReference type="ARBA" id="ARBA00023004"/>
    </source>
</evidence>
<evidence type="ECO:0000256" key="7">
    <source>
        <dbReference type="ARBA" id="ARBA00023014"/>
    </source>
</evidence>
<evidence type="ECO:0000256" key="4">
    <source>
        <dbReference type="ARBA" id="ARBA00022737"/>
    </source>
</evidence>
<proteinExistence type="predicted"/>
<feature type="transmembrane region" description="Helical" evidence="8">
    <location>
        <begin position="133"/>
        <end position="154"/>
    </location>
</feature>
<dbReference type="Pfam" id="PF12838">
    <property type="entry name" value="Fer4_7"/>
    <property type="match status" value="1"/>
</dbReference>
<feature type="domain" description="4Fe-4S ferredoxin-type" evidence="9">
    <location>
        <begin position="250"/>
        <end position="279"/>
    </location>
</feature>
<dbReference type="PANTHER" id="PTHR30176">
    <property type="entry name" value="FERREDOXIN-TYPE PROTEIN NAPH"/>
    <property type="match status" value="1"/>
</dbReference>
<keyword evidence="11" id="KW-1185">Reference proteome</keyword>
<dbReference type="RefSeq" id="WP_191143484.1">
    <property type="nucleotide sequence ID" value="NZ_JACXAF010000003.1"/>
</dbReference>
<dbReference type="InterPro" id="IPR017896">
    <property type="entry name" value="4Fe4S_Fe-S-bd"/>
</dbReference>
<organism evidence="10 11">
    <name type="scientific">Neiella litorisoli</name>
    <dbReference type="NCBI Taxonomy" id="2771431"/>
    <lineage>
        <taxon>Bacteria</taxon>
        <taxon>Pseudomonadati</taxon>
        <taxon>Pseudomonadota</taxon>
        <taxon>Gammaproteobacteria</taxon>
        <taxon>Alteromonadales</taxon>
        <taxon>Echinimonadaceae</taxon>
        <taxon>Neiella</taxon>
    </lineage>
</organism>
<keyword evidence="8" id="KW-1133">Transmembrane helix</keyword>
<dbReference type="AlphaFoldDB" id="A0A8J6QFG8"/>
<reference evidence="10" key="1">
    <citation type="submission" date="2020-09" db="EMBL/GenBank/DDBJ databases">
        <title>A novel bacterium of genus Neiella, isolated from South China Sea.</title>
        <authorList>
            <person name="Huang H."/>
            <person name="Mo K."/>
            <person name="Hu Y."/>
        </authorList>
    </citation>
    <scope>NUCLEOTIDE SEQUENCE</scope>
    <source>
        <strain evidence="10">HB171785</strain>
    </source>
</reference>
<dbReference type="Pfam" id="PF12801">
    <property type="entry name" value="Fer4_5"/>
    <property type="match status" value="2"/>
</dbReference>
<dbReference type="PANTHER" id="PTHR30176:SF3">
    <property type="entry name" value="FERREDOXIN-TYPE PROTEIN NAPH"/>
    <property type="match status" value="1"/>
</dbReference>
<keyword evidence="4" id="KW-0677">Repeat</keyword>
<dbReference type="InterPro" id="IPR051684">
    <property type="entry name" value="Electron_Trans/Redox"/>
</dbReference>
<evidence type="ECO:0000256" key="1">
    <source>
        <dbReference type="ARBA" id="ARBA00022448"/>
    </source>
</evidence>
<keyword evidence="2" id="KW-0004">4Fe-4S</keyword>
<keyword evidence="3" id="KW-0479">Metal-binding</keyword>
<dbReference type="SUPFAM" id="SSF54862">
    <property type="entry name" value="4Fe-4S ferredoxins"/>
    <property type="match status" value="1"/>
</dbReference>
<comment type="caution">
    <text evidence="10">The sequence shown here is derived from an EMBL/GenBank/DDBJ whole genome shotgun (WGS) entry which is preliminary data.</text>
</comment>
<evidence type="ECO:0000256" key="8">
    <source>
        <dbReference type="SAM" id="Phobius"/>
    </source>
</evidence>
<evidence type="ECO:0000256" key="3">
    <source>
        <dbReference type="ARBA" id="ARBA00022723"/>
    </source>
</evidence>
<dbReference type="InterPro" id="IPR011886">
    <property type="entry name" value="NapH_MauN"/>
</dbReference>
<dbReference type="Proteomes" id="UP000638014">
    <property type="component" value="Unassembled WGS sequence"/>
</dbReference>
<evidence type="ECO:0000259" key="9">
    <source>
        <dbReference type="PROSITE" id="PS51379"/>
    </source>
</evidence>
<feature type="transmembrane region" description="Helical" evidence="8">
    <location>
        <begin position="76"/>
        <end position="96"/>
    </location>
</feature>
<protein>
    <submittedName>
        <fullName evidence="10">Quinol dehydrogenase ferredoxin subunit NapH</fullName>
    </submittedName>
</protein>
<keyword evidence="8" id="KW-0472">Membrane</keyword>
<keyword evidence="8" id="KW-0812">Transmembrane</keyword>
<dbReference type="NCBIfam" id="TIGR02163">
    <property type="entry name" value="napH"/>
    <property type="match status" value="1"/>
</dbReference>
<dbReference type="NCBIfam" id="NF007013">
    <property type="entry name" value="PRK09477.1"/>
    <property type="match status" value="1"/>
</dbReference>
<evidence type="ECO:0000313" key="10">
    <source>
        <dbReference type="EMBL" id="MBD1388370.1"/>
    </source>
</evidence>
<dbReference type="GO" id="GO:0046872">
    <property type="term" value="F:metal ion binding"/>
    <property type="evidence" value="ECO:0007669"/>
    <property type="project" value="UniProtKB-KW"/>
</dbReference>
<keyword evidence="7" id="KW-0411">Iron-sulfur</keyword>
<evidence type="ECO:0000256" key="5">
    <source>
        <dbReference type="ARBA" id="ARBA00022982"/>
    </source>
</evidence>
<feature type="transmembrane region" description="Helical" evidence="8">
    <location>
        <begin position="27"/>
        <end position="47"/>
    </location>
</feature>
<feature type="transmembrane region" description="Helical" evidence="8">
    <location>
        <begin position="166"/>
        <end position="189"/>
    </location>
</feature>
<accession>A0A8J6QFG8</accession>
<sequence length="291" mass="32304">MKARVGQEVIDNFGWLRAHRFLLLRRFSQASILGLFLLGPWFDVWIIRGNLSSSELLDTVPLTEPWMLLQSLVSGYWPEATLLLGAALVIAFYWVLGGRSYCAWVCPMNVVTDSAHWLRRQLKVRSQINPPSSIRWGVFAGALIATAWVQGLVWEMINPVSLLHRGLLFGMGAGWLLIAAVFLFDLFVVEKGWCAHLCPMGVCYGLVGKTSPLKVIASNREACNQCMDCYVVCPEPHILKGPLREAKQGSSPLVSPQDCTRCLRCMDVCSQNVFDITASLSGSARTKSGEQ</sequence>
<dbReference type="InterPro" id="IPR017900">
    <property type="entry name" value="4Fe4S_Fe_S_CS"/>
</dbReference>
<name>A0A8J6QFG8_9GAMM</name>
<evidence type="ECO:0000313" key="11">
    <source>
        <dbReference type="Proteomes" id="UP000638014"/>
    </source>
</evidence>
<keyword evidence="5" id="KW-0249">Electron transport</keyword>
<dbReference type="GO" id="GO:0005886">
    <property type="term" value="C:plasma membrane"/>
    <property type="evidence" value="ECO:0007669"/>
    <property type="project" value="TreeGrafter"/>
</dbReference>
<keyword evidence="6" id="KW-0408">Iron</keyword>